<dbReference type="EMBL" id="HBNS01035564">
    <property type="protein sequence ID" value="CAE4631733.1"/>
    <property type="molecule type" value="Transcribed_RNA"/>
</dbReference>
<dbReference type="AlphaFoldDB" id="A0A6V2JPV9"/>
<accession>A0A6V2JPV9</accession>
<dbReference type="PANTHER" id="PTHR45768:SF18">
    <property type="entry name" value="RING-H2 FINGER PROTEIN ATL47-RELATED"/>
    <property type="match status" value="1"/>
</dbReference>
<keyword evidence="4" id="KW-0812">Transmembrane</keyword>
<evidence type="ECO:0000256" key="9">
    <source>
        <dbReference type="ARBA" id="ARBA00022989"/>
    </source>
</evidence>
<evidence type="ECO:0000313" key="13">
    <source>
        <dbReference type="EMBL" id="CAE4631733.1"/>
    </source>
</evidence>
<evidence type="ECO:0000313" key="14">
    <source>
        <dbReference type="EMBL" id="CAE4631734.1"/>
    </source>
</evidence>
<keyword evidence="7" id="KW-0833">Ubl conjugation pathway</keyword>
<dbReference type="Gene3D" id="3.30.40.10">
    <property type="entry name" value="Zinc/RING finger domain, C3HC4 (zinc finger)"/>
    <property type="match status" value="1"/>
</dbReference>
<feature type="domain" description="RING-type" evidence="12">
    <location>
        <begin position="180"/>
        <end position="222"/>
    </location>
</feature>
<organism evidence="14">
    <name type="scientific">Ditylum brightwellii</name>
    <dbReference type="NCBI Taxonomy" id="49249"/>
    <lineage>
        <taxon>Eukaryota</taxon>
        <taxon>Sar</taxon>
        <taxon>Stramenopiles</taxon>
        <taxon>Ochrophyta</taxon>
        <taxon>Bacillariophyta</taxon>
        <taxon>Mediophyceae</taxon>
        <taxon>Lithodesmiophycidae</taxon>
        <taxon>Lithodesmiales</taxon>
        <taxon>Lithodesmiaceae</taxon>
        <taxon>Ditylum</taxon>
    </lineage>
</organism>
<sequence>MSIAYIRCIVEGLFFHLPNDTFSVVRSAVGITDGDSSIPFHEFAATTPYGSSETPQQPQMTAVTLMVVITLSELFVILVCRLLSSYHDSFYSQYQAEELASFLSSMGLPKGDDPEKRKKVVESVLVHEMFHQRPKIEKQQKQQTDAGQLKQNVEVGNNDSIKRADVMLCRVCDDSLKESCPICLADYAEGDDISHTHNCIHCFHADCVTQWLMNHDTCPCCRTNAFSCQTDQTNQELEDIRNNITTEERSTGPSNGTAIVATTATMSEREQDEWRVDMDLSAAAPTNNERHSMLRRVFGIPIGTANRGAITISRQSSFVIPPSTTEDDHGGGGIFAAGIAAAFDSTFFFY</sequence>
<evidence type="ECO:0000256" key="1">
    <source>
        <dbReference type="ARBA" id="ARBA00004167"/>
    </source>
</evidence>
<keyword evidence="5" id="KW-0479">Metal-binding</keyword>
<evidence type="ECO:0000259" key="12">
    <source>
        <dbReference type="PROSITE" id="PS50089"/>
    </source>
</evidence>
<dbReference type="EMBL" id="HBNS01035565">
    <property type="protein sequence ID" value="CAE4631734.1"/>
    <property type="molecule type" value="Transcribed_RNA"/>
</dbReference>
<keyword evidence="9" id="KW-1133">Transmembrane helix</keyword>
<evidence type="ECO:0000256" key="5">
    <source>
        <dbReference type="ARBA" id="ARBA00022723"/>
    </source>
</evidence>
<evidence type="ECO:0000256" key="8">
    <source>
        <dbReference type="ARBA" id="ARBA00022833"/>
    </source>
</evidence>
<evidence type="ECO:0000256" key="7">
    <source>
        <dbReference type="ARBA" id="ARBA00022786"/>
    </source>
</evidence>
<evidence type="ECO:0000256" key="10">
    <source>
        <dbReference type="ARBA" id="ARBA00023136"/>
    </source>
</evidence>
<dbReference type="InterPro" id="IPR001841">
    <property type="entry name" value="Znf_RING"/>
</dbReference>
<keyword evidence="8" id="KW-0862">Zinc</keyword>
<evidence type="ECO:0000256" key="3">
    <source>
        <dbReference type="ARBA" id="ARBA00022679"/>
    </source>
</evidence>
<dbReference type="InterPro" id="IPR013083">
    <property type="entry name" value="Znf_RING/FYVE/PHD"/>
</dbReference>
<evidence type="ECO:0000256" key="4">
    <source>
        <dbReference type="ARBA" id="ARBA00022692"/>
    </source>
</evidence>
<dbReference type="GO" id="GO:0016740">
    <property type="term" value="F:transferase activity"/>
    <property type="evidence" value="ECO:0007669"/>
    <property type="project" value="UniProtKB-KW"/>
</dbReference>
<protein>
    <recommendedName>
        <fullName evidence="12">RING-type domain-containing protein</fullName>
    </recommendedName>
</protein>
<keyword evidence="6 11" id="KW-0863">Zinc-finger</keyword>
<dbReference type="Pfam" id="PF13639">
    <property type="entry name" value="zf-RING_2"/>
    <property type="match status" value="1"/>
</dbReference>
<reference evidence="14" key="1">
    <citation type="submission" date="2021-01" db="EMBL/GenBank/DDBJ databases">
        <authorList>
            <person name="Corre E."/>
            <person name="Pelletier E."/>
            <person name="Niang G."/>
            <person name="Scheremetjew M."/>
            <person name="Finn R."/>
            <person name="Kale V."/>
            <person name="Holt S."/>
            <person name="Cochrane G."/>
            <person name="Meng A."/>
            <person name="Brown T."/>
            <person name="Cohen L."/>
        </authorList>
    </citation>
    <scope>NUCLEOTIDE SEQUENCE</scope>
    <source>
        <strain evidence="14">GSO104</strain>
    </source>
</reference>
<dbReference type="GO" id="GO:0016020">
    <property type="term" value="C:membrane"/>
    <property type="evidence" value="ECO:0007669"/>
    <property type="project" value="UniProtKB-SubCell"/>
</dbReference>
<dbReference type="PANTHER" id="PTHR45768">
    <property type="entry name" value="E3 UBIQUITIN-PROTEIN LIGASE RNF13-LIKE"/>
    <property type="match status" value="1"/>
</dbReference>
<evidence type="ECO:0000256" key="11">
    <source>
        <dbReference type="PROSITE-ProRule" id="PRU00175"/>
    </source>
</evidence>
<name>A0A6V2JPV9_9STRA</name>
<comment type="pathway">
    <text evidence="2">Protein modification; protein ubiquitination.</text>
</comment>
<dbReference type="PROSITE" id="PS50089">
    <property type="entry name" value="ZF_RING_2"/>
    <property type="match status" value="1"/>
</dbReference>
<dbReference type="GO" id="GO:0008270">
    <property type="term" value="F:zinc ion binding"/>
    <property type="evidence" value="ECO:0007669"/>
    <property type="project" value="UniProtKB-KW"/>
</dbReference>
<gene>
    <name evidence="13" type="ORF">DBRI00130_LOCUS27778</name>
    <name evidence="14" type="ORF">DBRI00130_LOCUS27779</name>
</gene>
<keyword evidence="3" id="KW-0808">Transferase</keyword>
<evidence type="ECO:0000256" key="2">
    <source>
        <dbReference type="ARBA" id="ARBA00004906"/>
    </source>
</evidence>
<comment type="subcellular location">
    <subcellularLocation>
        <location evidence="1">Membrane</location>
        <topology evidence="1">Single-pass membrane protein</topology>
    </subcellularLocation>
</comment>
<evidence type="ECO:0000256" key="6">
    <source>
        <dbReference type="ARBA" id="ARBA00022771"/>
    </source>
</evidence>
<keyword evidence="10" id="KW-0472">Membrane</keyword>
<proteinExistence type="predicted"/>
<dbReference type="SUPFAM" id="SSF57850">
    <property type="entry name" value="RING/U-box"/>
    <property type="match status" value="1"/>
</dbReference>